<keyword evidence="5 8" id="KW-0472">Membrane</keyword>
<dbReference type="GO" id="GO:0005886">
    <property type="term" value="C:plasma membrane"/>
    <property type="evidence" value="ECO:0007669"/>
    <property type="project" value="TreeGrafter"/>
</dbReference>
<dbReference type="PROSITE" id="PS50221">
    <property type="entry name" value="GAIN_B"/>
    <property type="match status" value="1"/>
</dbReference>
<evidence type="ECO:0000256" key="6">
    <source>
        <dbReference type="ARBA" id="ARBA00023157"/>
    </source>
</evidence>
<keyword evidence="11" id="KW-1185">Reference proteome</keyword>
<dbReference type="InterPro" id="IPR017983">
    <property type="entry name" value="GPCR_2_secretin-like_CS"/>
</dbReference>
<feature type="domain" description="GAIN-B" evidence="9">
    <location>
        <begin position="527"/>
        <end position="684"/>
    </location>
</feature>
<dbReference type="GeneID" id="129340937"/>
<dbReference type="Pfam" id="PF01825">
    <property type="entry name" value="GPS"/>
    <property type="match status" value="1"/>
</dbReference>
<dbReference type="InterPro" id="IPR000832">
    <property type="entry name" value="GPCR_2_secretin-like"/>
</dbReference>
<name>A0AA97LDF1_EUBMA</name>
<protein>
    <submittedName>
        <fullName evidence="12">Adhesion G-protein coupled receptor G4</fullName>
    </submittedName>
</protein>
<evidence type="ECO:0000256" key="2">
    <source>
        <dbReference type="ARBA" id="ARBA00022692"/>
    </source>
</evidence>
<keyword evidence="12" id="KW-0675">Receptor</keyword>
<dbReference type="Pfam" id="PF00002">
    <property type="entry name" value="7tm_2"/>
    <property type="match status" value="1"/>
</dbReference>
<feature type="region of interest" description="Disordered" evidence="7">
    <location>
        <begin position="974"/>
        <end position="1007"/>
    </location>
</feature>
<feature type="transmembrane region" description="Helical" evidence="8">
    <location>
        <begin position="895"/>
        <end position="913"/>
    </location>
</feature>
<sequence length="1059" mass="118277">MTDCIPGNIVSWQGNYWNFSDGITGSALHLPCGDWEATSAVSPTKTTAPDPTVSEFSGPTINVTPDGTVVATKDPTEQTIFTSRSLEMTTSKSPATEIPSTVYTDVVTTAPFPDQATAKSTWSVPTSQYDRTTSQHTQTALTSKPNQDTTTSKQDVSVQQPDTPQFTITKPSEGSSKVTTTSTDTNTIQWPSEPCPTHVMPVSVTFYNIQMNFSVFYKPLKTFDYYDAKKLSTNWFQKIFFNSEFVVTNHNIKSNMQIIIPQGAIQTRIKKLDEKQEVQSYSSKSIIKAMSNLTAEEQKEKLHHLLGRCYMEGELSLEPGNVTVAVFAPGTCSKTITESKSKGKFKWPERIPMEVVYANCQRNQEQSASRACVINIEKGAAYWRRPNLTECQLLEDLPNNVMALKNVIVSEENAEDVADLILNLISSSKPSKEEIEVVLDKLNDIANCEEISEILAEKALKIISVLIAKEVNVENLLTLASSILKIMEKIGFKMDFSGRNVSVILPRLALALMRPDPISFQGVAFGVTSYTFQKDPEIDIRETPFQTALAAVYLPGSLRDYLRVQSFDPKDHTEIQFSFFGNSALFKDSSSVEEKLNTYIVGASIQNVSVQKLQEPVNIILQHIEQTKNDTPVRCVFWDFLKNNGRGGWNTSGCEINYRTTNYTVCNCSHLTHFGVLLDLSRSPVNAADDWILTLVSYVGCGISSIFLGLAVVVYLSIDNLRGDYPSKILINLCLALLMLNLVFLVNSWLASFHNHGLCIAVGAFLHYFLLAAFTWMGLEAIHMYYALVKVFNTYIPNYILKLSIAGWGIPAVIVALVLIIGTDFYGTTKDSPLTLFCWIQNNTVFYISVVAYFCLIFLTNLSMFITVLRQIHAMKNQGRADSWSRSFLHDMKRVASLTFLLGLTWGFAFFAWGPVKIIFLYLFAICNTLQGFFLFLFHCLLKENVRKQCQVHFCCGRFSLRYSDWSGSGTTLGYRHPSSPARNPSSQSSHSDGTNSTSNGSGSLVGATPNVHVETDRVPCRIEGVSLSWQPSRLSRVRKISPMDAEQLHYTQKTRLWP</sequence>
<evidence type="ECO:0000256" key="1">
    <source>
        <dbReference type="ARBA" id="ARBA00004141"/>
    </source>
</evidence>
<dbReference type="PANTHER" id="PTHR12011">
    <property type="entry name" value="ADHESION G-PROTEIN COUPLED RECEPTOR"/>
    <property type="match status" value="1"/>
</dbReference>
<dbReference type="GO" id="GO:0004930">
    <property type="term" value="F:G protein-coupled receptor activity"/>
    <property type="evidence" value="ECO:0007669"/>
    <property type="project" value="InterPro"/>
</dbReference>
<dbReference type="Gene3D" id="1.20.1070.10">
    <property type="entry name" value="Rhodopsin 7-helix transmembrane proteins"/>
    <property type="match status" value="1"/>
</dbReference>
<feature type="transmembrane region" description="Helical" evidence="8">
    <location>
        <begin position="919"/>
        <end position="942"/>
    </location>
</feature>
<dbReference type="SMART" id="SM00303">
    <property type="entry name" value="GPS"/>
    <property type="match status" value="1"/>
</dbReference>
<dbReference type="FunFam" id="1.20.1070.10:FF:000043">
    <property type="entry name" value="adhesion G-protein coupled receptor G2 isoform X1"/>
    <property type="match status" value="1"/>
</dbReference>
<evidence type="ECO:0000313" key="12">
    <source>
        <dbReference type="RefSeq" id="XP_054851808.1"/>
    </source>
</evidence>
<dbReference type="PANTHER" id="PTHR12011:SF277">
    <property type="entry name" value="ADHESION G-PROTEIN COUPLED RECEPTOR G4"/>
    <property type="match status" value="1"/>
</dbReference>
<dbReference type="AlphaFoldDB" id="A0AA97LDF1"/>
<evidence type="ECO:0000256" key="3">
    <source>
        <dbReference type="ARBA" id="ARBA00022729"/>
    </source>
</evidence>
<accession>A0AA97LDF1</accession>
<feature type="transmembrane region" description="Helical" evidence="8">
    <location>
        <begin position="730"/>
        <end position="753"/>
    </location>
</feature>
<feature type="compositionally biased region" description="Polar residues" evidence="7">
    <location>
        <begin position="117"/>
        <end position="178"/>
    </location>
</feature>
<evidence type="ECO:0000259" key="9">
    <source>
        <dbReference type="PROSITE" id="PS50221"/>
    </source>
</evidence>
<feature type="domain" description="G-protein coupled receptors family 2 profile 2" evidence="10">
    <location>
        <begin position="693"/>
        <end position="943"/>
    </location>
</feature>
<keyword evidence="4 8" id="KW-1133">Transmembrane helix</keyword>
<dbReference type="Gene3D" id="2.60.220.50">
    <property type="match status" value="1"/>
</dbReference>
<feature type="compositionally biased region" description="Low complexity" evidence="7">
    <location>
        <begin position="978"/>
        <end position="1003"/>
    </location>
</feature>
<keyword evidence="3" id="KW-0732">Signal</keyword>
<organism evidence="11 12">
    <name type="scientific">Eublepharis macularius</name>
    <name type="common">Leopard gecko</name>
    <name type="synonym">Cyrtodactylus macularius</name>
    <dbReference type="NCBI Taxonomy" id="481883"/>
    <lineage>
        <taxon>Eukaryota</taxon>
        <taxon>Metazoa</taxon>
        <taxon>Chordata</taxon>
        <taxon>Craniata</taxon>
        <taxon>Vertebrata</taxon>
        <taxon>Euteleostomi</taxon>
        <taxon>Lepidosauria</taxon>
        <taxon>Squamata</taxon>
        <taxon>Bifurcata</taxon>
        <taxon>Gekkota</taxon>
        <taxon>Eublepharidae</taxon>
        <taxon>Eublepharinae</taxon>
        <taxon>Eublepharis</taxon>
    </lineage>
</organism>
<dbReference type="PROSITE" id="PS00650">
    <property type="entry name" value="G_PROTEIN_RECEP_F2_2"/>
    <property type="match status" value="1"/>
</dbReference>
<dbReference type="Proteomes" id="UP001190640">
    <property type="component" value="Chromosome 13"/>
</dbReference>
<evidence type="ECO:0000256" key="4">
    <source>
        <dbReference type="ARBA" id="ARBA00022989"/>
    </source>
</evidence>
<feature type="transmembrane region" description="Helical" evidence="8">
    <location>
        <begin position="846"/>
        <end position="869"/>
    </location>
</feature>
<dbReference type="InterPro" id="IPR017981">
    <property type="entry name" value="GPCR_2-like_7TM"/>
</dbReference>
<dbReference type="CDD" id="cd15997">
    <property type="entry name" value="7tmB2_GPR112"/>
    <property type="match status" value="1"/>
</dbReference>
<evidence type="ECO:0000256" key="8">
    <source>
        <dbReference type="SAM" id="Phobius"/>
    </source>
</evidence>
<dbReference type="SUPFAM" id="SSF81321">
    <property type="entry name" value="Family A G protein-coupled receptor-like"/>
    <property type="match status" value="1"/>
</dbReference>
<feature type="transmembrane region" description="Helical" evidence="8">
    <location>
        <begin position="691"/>
        <end position="718"/>
    </location>
</feature>
<evidence type="ECO:0000259" key="10">
    <source>
        <dbReference type="PROSITE" id="PS50261"/>
    </source>
</evidence>
<feature type="region of interest" description="Disordered" evidence="7">
    <location>
        <begin position="117"/>
        <end position="189"/>
    </location>
</feature>
<dbReference type="RefSeq" id="XP_054851808.1">
    <property type="nucleotide sequence ID" value="XM_054995833.1"/>
</dbReference>
<proteinExistence type="predicted"/>
<feature type="transmembrane region" description="Helical" evidence="8">
    <location>
        <begin position="765"/>
        <end position="788"/>
    </location>
</feature>
<gene>
    <name evidence="12" type="primary">ADGRG4</name>
</gene>
<keyword evidence="2 8" id="KW-0812">Transmembrane</keyword>
<comment type="subcellular location">
    <subcellularLocation>
        <location evidence="1">Membrane</location>
        <topology evidence="1">Multi-pass membrane protein</topology>
    </subcellularLocation>
</comment>
<evidence type="ECO:0000313" key="11">
    <source>
        <dbReference type="Proteomes" id="UP001190640"/>
    </source>
</evidence>
<evidence type="ECO:0000256" key="7">
    <source>
        <dbReference type="SAM" id="MobiDB-lite"/>
    </source>
</evidence>
<dbReference type="KEGG" id="emc:129340937"/>
<dbReference type="GO" id="GO:0007166">
    <property type="term" value="P:cell surface receptor signaling pathway"/>
    <property type="evidence" value="ECO:0007669"/>
    <property type="project" value="InterPro"/>
</dbReference>
<dbReference type="InterPro" id="IPR046338">
    <property type="entry name" value="GAIN_dom_sf"/>
</dbReference>
<dbReference type="InterPro" id="IPR000203">
    <property type="entry name" value="GPS"/>
</dbReference>
<dbReference type="GO" id="GO:0007189">
    <property type="term" value="P:adenylate cyclase-activating G protein-coupled receptor signaling pathway"/>
    <property type="evidence" value="ECO:0007669"/>
    <property type="project" value="TreeGrafter"/>
</dbReference>
<feature type="transmembrane region" description="Helical" evidence="8">
    <location>
        <begin position="800"/>
        <end position="826"/>
    </location>
</feature>
<reference evidence="12" key="1">
    <citation type="submission" date="2025-08" db="UniProtKB">
        <authorList>
            <consortium name="RefSeq"/>
        </authorList>
    </citation>
    <scope>IDENTIFICATION</scope>
    <source>
        <tissue evidence="12">Blood</tissue>
    </source>
</reference>
<evidence type="ECO:0000256" key="5">
    <source>
        <dbReference type="ARBA" id="ARBA00023136"/>
    </source>
</evidence>
<dbReference type="CTD" id="139378"/>
<keyword evidence="6" id="KW-1015">Disulfide bond</keyword>
<dbReference type="InterPro" id="IPR057244">
    <property type="entry name" value="GAIN_B"/>
</dbReference>
<dbReference type="PROSITE" id="PS50261">
    <property type="entry name" value="G_PROTEIN_RECEP_F2_4"/>
    <property type="match status" value="1"/>
</dbReference>
<dbReference type="PRINTS" id="PR00249">
    <property type="entry name" value="GPCRSECRETIN"/>
</dbReference>